<dbReference type="Gramene" id="TraesJUL3B03G01581640.1">
    <property type="protein sequence ID" value="TraesJUL3B03G01581640.1.CDS1"/>
    <property type="gene ID" value="TraesJUL3B03G01581640"/>
</dbReference>
<accession>A0A077RQ38</accession>
<feature type="compositionally biased region" description="Acidic residues" evidence="1">
    <location>
        <begin position="693"/>
        <end position="702"/>
    </location>
</feature>
<dbReference type="Gramene" id="TraesCS3B02G094900.1">
    <property type="protein sequence ID" value="TraesCS3B02G094900.1.cds1"/>
    <property type="gene ID" value="TraesCS3B02G094900"/>
</dbReference>
<dbReference type="Proteomes" id="UP000019116">
    <property type="component" value="Chromosome 3B"/>
</dbReference>
<name>A0A077RQ38_WHEAT</name>
<dbReference type="EnsemblPlants" id="TraesCS3B02G094900.1">
    <property type="protein sequence ID" value="TraesCS3B02G094900.1.cds1"/>
    <property type="gene ID" value="TraesCS3B02G094900"/>
</dbReference>
<feature type="transmembrane region" description="Helical" evidence="2">
    <location>
        <begin position="345"/>
        <end position="363"/>
    </location>
</feature>
<proteinExistence type="predicted"/>
<keyword evidence="2" id="KW-0472">Membrane</keyword>
<dbReference type="HOGENOM" id="CLU_009180_4_0_1"/>
<feature type="transmembrane region" description="Helical" evidence="2">
    <location>
        <begin position="84"/>
        <end position="103"/>
    </location>
</feature>
<dbReference type="Gramene" id="TraesROB_scaffold_008418_01G000500.1">
    <property type="protein sequence ID" value="TraesROB_scaffold_008418_01G000500.1"/>
    <property type="gene ID" value="TraesROB_scaffold_008418_01G000500"/>
</dbReference>
<evidence type="ECO:0000256" key="2">
    <source>
        <dbReference type="SAM" id="Phobius"/>
    </source>
</evidence>
<keyword evidence="5" id="KW-1185">Reference proteome</keyword>
<dbReference type="Pfam" id="PF13968">
    <property type="entry name" value="DUF4220"/>
    <property type="match status" value="1"/>
</dbReference>
<dbReference type="AlphaFoldDB" id="A0A077RQ38"/>
<organism evidence="4">
    <name type="scientific">Triticum aestivum</name>
    <name type="common">Wheat</name>
    <dbReference type="NCBI Taxonomy" id="4565"/>
    <lineage>
        <taxon>Eukaryota</taxon>
        <taxon>Viridiplantae</taxon>
        <taxon>Streptophyta</taxon>
        <taxon>Embryophyta</taxon>
        <taxon>Tracheophyta</taxon>
        <taxon>Spermatophyta</taxon>
        <taxon>Magnoliopsida</taxon>
        <taxon>Liliopsida</taxon>
        <taxon>Poales</taxon>
        <taxon>Poaceae</taxon>
        <taxon>BOP clade</taxon>
        <taxon>Pooideae</taxon>
        <taxon>Triticodae</taxon>
        <taxon>Triticeae</taxon>
        <taxon>Triticinae</taxon>
        <taxon>Triticum</taxon>
    </lineage>
</organism>
<dbReference type="Gramene" id="TraesCLE_scaffold_016118_01G000500.1">
    <property type="protein sequence ID" value="TraesCLE_scaffold_016118_01G000500.1"/>
    <property type="gene ID" value="TraesCLE_scaffold_016118_01G000500"/>
</dbReference>
<keyword evidence="2" id="KW-0812">Transmembrane</keyword>
<evidence type="ECO:0000313" key="4">
    <source>
        <dbReference type="EnsemblPlants" id="TraesCS3B02G094900.1.cds1"/>
    </source>
</evidence>
<sequence length="726" mass="82562">MGLSSDVQWWEEWQLRILVLGSLFLQLLLYFSDYVRTRPLLRKFRVLVWMAYIGSDALAIYALATLFNRQKQWTADGGSTALEVVWAPVLLIHLGGQMAITAYSLEDNELWRRHAVTLVSQVTVALYVFFKWWSGEKRLLAVAAMLFVSGIIKFSHKPWALQRASFNSMLEGIAIDPRRQVPADNTCWTFCTSDIIFKQMMSTRRRRSAGGEEEQEEELDILLEEYVQKAQKHVQVQAVGSDQDEDYESTVMDYMHKMFVDMSATYSDRLTMLRPFLTLDEKSANYTLQMFLGYIFQILYSKSRSLRSILTFCVWGILVPCLALASLVLFAVTHKDGYSDKDVRVTYILLCCNAVLELLPYLYAVLQSSLELLPCLKNCLRNCLDWIIAITLVCLCTTYVGEDRVSQHSLLSSVARTKKPTILMELATFICLRRYINKHWYIGQVDASRHITGLLLGHMKDGWKEYISDAASYRRFSNLRGQWTLHRLGLERGQRQGLAWSFKVAFDRSVLLWHIATDLCFHHPNTSSTRGDAAATQHSREMSNYMIYLLCIRPEMLLPGTSPGLFDVASDALEDAFKGSKALLHKEETLALEIMDMGKSSSATAPAPAPGNLIPSACRLAEALMGLDDEEKRWRVIQGVWVEMLCYSAARCRGYLHAKSLGEGVEYLSYVWLLWSFMGMETLADKFQKPEEPPEALAEEEIAPATRASPSPPEAKQTEEEISSPV</sequence>
<dbReference type="InterPro" id="IPR025315">
    <property type="entry name" value="DUF4220"/>
</dbReference>
<dbReference type="Pfam" id="PF04578">
    <property type="entry name" value="DUF594"/>
    <property type="match status" value="1"/>
</dbReference>
<dbReference type="Gramene" id="TraesARI3B03G01591740.1">
    <property type="protein sequence ID" value="TraesARI3B03G01591740.1.CDS1"/>
    <property type="gene ID" value="TraesARI3B03G01591740"/>
</dbReference>
<dbReference type="PANTHER" id="PTHR31325">
    <property type="entry name" value="OS01G0798800 PROTEIN-RELATED"/>
    <property type="match status" value="1"/>
</dbReference>
<reference evidence="4" key="1">
    <citation type="submission" date="2018-08" db="EMBL/GenBank/DDBJ databases">
        <authorList>
            <person name="Rossello M."/>
        </authorList>
    </citation>
    <scope>NUCLEOTIDE SEQUENCE [LARGE SCALE GENOMIC DNA]</scope>
    <source>
        <strain evidence="4">cv. Chinese Spring</strain>
    </source>
</reference>
<reference evidence="4" key="2">
    <citation type="submission" date="2018-10" db="UniProtKB">
        <authorList>
            <consortium name="EnsemblPlants"/>
        </authorList>
    </citation>
    <scope>IDENTIFICATION</scope>
</reference>
<protein>
    <recommendedName>
        <fullName evidence="3">DUF4220 domain-containing protein</fullName>
    </recommendedName>
</protein>
<feature type="transmembrane region" description="Helical" evidence="2">
    <location>
        <begin position="383"/>
        <end position="401"/>
    </location>
</feature>
<evidence type="ECO:0000256" key="1">
    <source>
        <dbReference type="SAM" id="MobiDB-lite"/>
    </source>
</evidence>
<feature type="region of interest" description="Disordered" evidence="1">
    <location>
        <begin position="686"/>
        <end position="726"/>
    </location>
</feature>
<dbReference type="Gramene" id="TraesCS3B03G0220200.1">
    <property type="protein sequence ID" value="TraesCS3B03G0220200.1.CDS1"/>
    <property type="gene ID" value="TraesCS3B03G0220200"/>
</dbReference>
<feature type="domain" description="DUF4220" evidence="3">
    <location>
        <begin position="49"/>
        <end position="412"/>
    </location>
</feature>
<dbReference type="InterPro" id="IPR007658">
    <property type="entry name" value="DUF594"/>
</dbReference>
<dbReference type="OrthoDB" id="707033at2759"/>
<dbReference type="Gramene" id="TraesNOR3B03G01590610.1">
    <property type="protein sequence ID" value="TraesNOR3B03G01590610.1.CDS1"/>
    <property type="gene ID" value="TraesNOR3B03G01590610"/>
</dbReference>
<dbReference type="STRING" id="4565.A0A077RQ38"/>
<keyword evidence="2" id="KW-1133">Transmembrane helix</keyword>
<feature type="transmembrane region" description="Helical" evidence="2">
    <location>
        <begin position="13"/>
        <end position="32"/>
    </location>
</feature>
<feature type="transmembrane region" description="Helical" evidence="2">
    <location>
        <begin position="309"/>
        <end position="333"/>
    </location>
</feature>
<evidence type="ECO:0000259" key="3">
    <source>
        <dbReference type="Pfam" id="PF13968"/>
    </source>
</evidence>
<dbReference type="Gramene" id="TraesWEE_scaffold_003181_01G000200.1">
    <property type="protein sequence ID" value="TraesWEE_scaffold_003181_01G000200.1"/>
    <property type="gene ID" value="TraesWEE_scaffold_003181_01G000200"/>
</dbReference>
<dbReference type="OMA" id="ELATFIC"/>
<feature type="transmembrane region" description="Helical" evidence="2">
    <location>
        <begin position="44"/>
        <end position="64"/>
    </location>
</feature>
<dbReference type="Gramene" id="TraesSYM3B03G01591070.1">
    <property type="protein sequence ID" value="TraesSYM3B03G01591070.1.CDS1"/>
    <property type="gene ID" value="TraesSYM3B03G01591070"/>
</dbReference>
<evidence type="ECO:0000313" key="5">
    <source>
        <dbReference type="Proteomes" id="UP000019116"/>
    </source>
</evidence>